<keyword evidence="2" id="KW-0964">Secreted</keyword>
<evidence type="ECO:0000313" key="5">
    <source>
        <dbReference type="EMBL" id="CAI7934936.1"/>
    </source>
</evidence>
<evidence type="ECO:0000256" key="3">
    <source>
        <dbReference type="ARBA" id="ARBA00023157"/>
    </source>
</evidence>
<name>A0AA35QPW6_9SAUR</name>
<comment type="caution">
    <text evidence="5">The sequence shown here is derived from an EMBL/GenBank/DDBJ whole genome shotgun (WGS) entry which is preliminary data.</text>
</comment>
<dbReference type="AlphaFoldDB" id="A0AA35QPW6"/>
<evidence type="ECO:0000256" key="1">
    <source>
        <dbReference type="ARBA" id="ARBA00004613"/>
    </source>
</evidence>
<dbReference type="SMART" id="SM00034">
    <property type="entry name" value="CLECT"/>
    <property type="match status" value="1"/>
</dbReference>
<dbReference type="InterPro" id="IPR050111">
    <property type="entry name" value="C-type_lectin/snaclec_domain"/>
</dbReference>
<evidence type="ECO:0000259" key="4">
    <source>
        <dbReference type="PROSITE" id="PS50041"/>
    </source>
</evidence>
<proteinExistence type="predicted"/>
<comment type="subcellular location">
    <subcellularLocation>
        <location evidence="1">Secreted</location>
    </subcellularLocation>
</comment>
<dbReference type="InterPro" id="IPR001304">
    <property type="entry name" value="C-type_lectin-like"/>
</dbReference>
<dbReference type="PROSITE" id="PS50041">
    <property type="entry name" value="C_TYPE_LECTIN_2"/>
    <property type="match status" value="1"/>
</dbReference>
<dbReference type="GO" id="GO:0005576">
    <property type="term" value="C:extracellular region"/>
    <property type="evidence" value="ECO:0007669"/>
    <property type="project" value="UniProtKB-SubCell"/>
</dbReference>
<dbReference type="Proteomes" id="UP001178461">
    <property type="component" value="Unassembled WGS sequence"/>
</dbReference>
<dbReference type="Gene3D" id="3.10.100.10">
    <property type="entry name" value="Mannose-Binding Protein A, subunit A"/>
    <property type="match status" value="1"/>
</dbReference>
<dbReference type="PRINTS" id="PR01504">
    <property type="entry name" value="PNCREATITSAP"/>
</dbReference>
<keyword evidence="3" id="KW-1015">Disulfide bond</keyword>
<dbReference type="EMBL" id="CANTUW010000015">
    <property type="protein sequence ID" value="CAI7934936.1"/>
    <property type="molecule type" value="Genomic_DNA"/>
</dbReference>
<gene>
    <name evidence="5" type="ORF">PODLI_1B011769</name>
</gene>
<accession>A0AA35QPW6</accession>
<dbReference type="SUPFAM" id="SSF56436">
    <property type="entry name" value="C-type lectin-like"/>
    <property type="match status" value="1"/>
</dbReference>
<reference evidence="5" key="1">
    <citation type="submission" date="2022-12" db="EMBL/GenBank/DDBJ databases">
        <authorList>
            <person name="Alioto T."/>
            <person name="Alioto T."/>
            <person name="Gomez Garrido J."/>
        </authorList>
    </citation>
    <scope>NUCLEOTIDE SEQUENCE</scope>
</reference>
<organism evidence="5 6">
    <name type="scientific">Podarcis lilfordi</name>
    <name type="common">Lilford's wall lizard</name>
    <dbReference type="NCBI Taxonomy" id="74358"/>
    <lineage>
        <taxon>Eukaryota</taxon>
        <taxon>Metazoa</taxon>
        <taxon>Chordata</taxon>
        <taxon>Craniata</taxon>
        <taxon>Vertebrata</taxon>
        <taxon>Euteleostomi</taxon>
        <taxon>Lepidosauria</taxon>
        <taxon>Squamata</taxon>
        <taxon>Bifurcata</taxon>
        <taxon>Unidentata</taxon>
        <taxon>Episquamata</taxon>
        <taxon>Laterata</taxon>
        <taxon>Lacertibaenia</taxon>
        <taxon>Lacertidae</taxon>
        <taxon>Podarcis</taxon>
    </lineage>
</organism>
<dbReference type="InterPro" id="IPR016187">
    <property type="entry name" value="CTDL_fold"/>
</dbReference>
<evidence type="ECO:0000313" key="6">
    <source>
        <dbReference type="Proteomes" id="UP001178461"/>
    </source>
</evidence>
<evidence type="ECO:0000256" key="2">
    <source>
        <dbReference type="ARBA" id="ARBA00022525"/>
    </source>
</evidence>
<dbReference type="PANTHER" id="PTHR22803">
    <property type="entry name" value="MANNOSE, PHOSPHOLIPASE, LECTIN RECEPTOR RELATED"/>
    <property type="match status" value="1"/>
</dbReference>
<sequence>MPTGGQHLAQAARIALDSRSATARHKERRTQEKQKMGQVVYLGLCLLGCLILNPLAEGAANRSQSARAPCPAGALFYRKYCYEYSSSSLSWDDAEVSCQRRHGSQLASILSAREANVVYSYLRQYGSSNVWIGLVADRGSYHVNMIWEWSDGSVFSQPLWDGRSISHSISSSECVSLSYSGSQKWIQRSCTTALPYLCKYKATY</sequence>
<dbReference type="InterPro" id="IPR016186">
    <property type="entry name" value="C-type_lectin-like/link_sf"/>
</dbReference>
<feature type="domain" description="C-type lectin" evidence="4">
    <location>
        <begin position="77"/>
        <end position="199"/>
    </location>
</feature>
<dbReference type="Pfam" id="PF00059">
    <property type="entry name" value="Lectin_C"/>
    <property type="match status" value="1"/>
</dbReference>
<keyword evidence="6" id="KW-1185">Reference proteome</keyword>
<protein>
    <submittedName>
        <fullName evidence="5">C-type lectin domain-containing protein</fullName>
    </submittedName>
</protein>